<gene>
    <name evidence="3" type="ORF">RUM43_008453</name>
</gene>
<evidence type="ECO:0000256" key="1">
    <source>
        <dbReference type="SAM" id="SignalP"/>
    </source>
</evidence>
<reference evidence="3 4" key="1">
    <citation type="submission" date="2023-10" db="EMBL/GenBank/DDBJ databases">
        <title>Genomes of two closely related lineages of the louse Polyplax serrata with different host specificities.</title>
        <authorList>
            <person name="Martinu J."/>
            <person name="Tarabai H."/>
            <person name="Stefka J."/>
            <person name="Hypsa V."/>
        </authorList>
    </citation>
    <scope>NUCLEOTIDE SEQUENCE [LARGE SCALE GENOMIC DNA]</scope>
    <source>
        <strain evidence="3">HR10_N</strain>
    </source>
</reference>
<evidence type="ECO:0000313" key="3">
    <source>
        <dbReference type="EMBL" id="KAK6622611.1"/>
    </source>
</evidence>
<dbReference type="PANTHER" id="PTHR10900:SF124">
    <property type="entry name" value="FI05614P"/>
    <property type="match status" value="1"/>
</dbReference>
<feature type="domain" description="FAS1" evidence="2">
    <location>
        <begin position="308"/>
        <end position="438"/>
    </location>
</feature>
<dbReference type="Gene3D" id="2.30.180.10">
    <property type="entry name" value="FAS1 domain"/>
    <property type="match status" value="3"/>
</dbReference>
<comment type="caution">
    <text evidence="3">The sequence shown here is derived from an EMBL/GenBank/DDBJ whole genome shotgun (WGS) entry which is preliminary data.</text>
</comment>
<organism evidence="3 4">
    <name type="scientific">Polyplax serrata</name>
    <name type="common">Common mouse louse</name>
    <dbReference type="NCBI Taxonomy" id="468196"/>
    <lineage>
        <taxon>Eukaryota</taxon>
        <taxon>Metazoa</taxon>
        <taxon>Ecdysozoa</taxon>
        <taxon>Arthropoda</taxon>
        <taxon>Hexapoda</taxon>
        <taxon>Insecta</taxon>
        <taxon>Pterygota</taxon>
        <taxon>Neoptera</taxon>
        <taxon>Paraneoptera</taxon>
        <taxon>Psocodea</taxon>
        <taxon>Troctomorpha</taxon>
        <taxon>Phthiraptera</taxon>
        <taxon>Anoplura</taxon>
        <taxon>Polyplacidae</taxon>
        <taxon>Polyplax</taxon>
    </lineage>
</organism>
<dbReference type="InterPro" id="IPR036378">
    <property type="entry name" value="FAS1_dom_sf"/>
</dbReference>
<protein>
    <recommendedName>
        <fullName evidence="2">FAS1 domain-containing protein</fullName>
    </recommendedName>
</protein>
<dbReference type="PROSITE" id="PS50213">
    <property type="entry name" value="FAS1"/>
    <property type="match status" value="2"/>
</dbReference>
<name>A0AAN8NYK2_POLSC</name>
<dbReference type="EMBL" id="JAWJWE010000038">
    <property type="protein sequence ID" value="KAK6622611.1"/>
    <property type="molecule type" value="Genomic_DNA"/>
</dbReference>
<feature type="signal peptide" evidence="1">
    <location>
        <begin position="1"/>
        <end position="22"/>
    </location>
</feature>
<dbReference type="GO" id="GO:0050839">
    <property type="term" value="F:cell adhesion molecule binding"/>
    <property type="evidence" value="ECO:0007669"/>
    <property type="project" value="TreeGrafter"/>
</dbReference>
<feature type="domain" description="FAS1" evidence="2">
    <location>
        <begin position="131"/>
        <end position="275"/>
    </location>
</feature>
<accession>A0AAN8NYK2</accession>
<dbReference type="GO" id="GO:0031012">
    <property type="term" value="C:extracellular matrix"/>
    <property type="evidence" value="ECO:0007669"/>
    <property type="project" value="TreeGrafter"/>
</dbReference>
<sequence>MRVIYVLHFLTFSLFVCVTSKAFELELPNVSGISRDLTGNLSVDQFFSLWIIFNDDDVQISDKPFTVLSPQNKPTISAEVILSHPDTVKETLLDHIVLGQKLRLDDVSGAFHFRTLGGKIVSVQEINGTLYANHAKVIIPRMDVSAGGVLVVLDDYLFPIEITQTESPRNTTRVANEEYTVLIPTDHAFQRWHPIDWGFYPFSVPEFTESVIINHFISENLRQDNIKDGQTVKTLGGREIVFTRNLFFLSANGAPIVRGDTPIHHGNLMFVSEVLFVDEAEVHKLHQKNKDKETPPLLAFPWFGAQFLSHAFLALERQRKFSHITRFLNLADLAPHVSGKGYSFFVPTDEAFEELGLGQAPDNYLSAGEGLDVLLNHFVKGRLYERDLKNGTEFLTMGNKTLHVSNGTDGIHINDAKIIESEIFVYNLGTMFYIDKVLFVNKTSLPMLKDETVCDDGTTTQATSLKTEAEQIPAELADVETFTDLLQEEESQSTEPGITIESDVSIKEEIPATSQMPKIQTMPLVDELNTEFRQHPNLNKMGQIPLSTVIKK</sequence>
<dbReference type="InterPro" id="IPR050904">
    <property type="entry name" value="Adhesion/Biosynth-related"/>
</dbReference>
<proteinExistence type="predicted"/>
<dbReference type="SUPFAM" id="SSF82153">
    <property type="entry name" value="FAS1 domain"/>
    <property type="match status" value="3"/>
</dbReference>
<evidence type="ECO:0000313" key="4">
    <source>
        <dbReference type="Proteomes" id="UP001372834"/>
    </source>
</evidence>
<dbReference type="GO" id="GO:0030198">
    <property type="term" value="P:extracellular matrix organization"/>
    <property type="evidence" value="ECO:0007669"/>
    <property type="project" value="TreeGrafter"/>
</dbReference>
<dbReference type="PANTHER" id="PTHR10900">
    <property type="entry name" value="PERIOSTIN-RELATED"/>
    <property type="match status" value="1"/>
</dbReference>
<dbReference type="GO" id="GO:0007155">
    <property type="term" value="P:cell adhesion"/>
    <property type="evidence" value="ECO:0007669"/>
    <property type="project" value="TreeGrafter"/>
</dbReference>
<dbReference type="Pfam" id="PF02469">
    <property type="entry name" value="Fasciclin"/>
    <property type="match status" value="3"/>
</dbReference>
<dbReference type="AlphaFoldDB" id="A0AAN8NYK2"/>
<evidence type="ECO:0000259" key="2">
    <source>
        <dbReference type="PROSITE" id="PS50213"/>
    </source>
</evidence>
<feature type="chain" id="PRO_5042947952" description="FAS1 domain-containing protein" evidence="1">
    <location>
        <begin position="23"/>
        <end position="552"/>
    </location>
</feature>
<keyword evidence="1" id="KW-0732">Signal</keyword>
<dbReference type="GO" id="GO:0005615">
    <property type="term" value="C:extracellular space"/>
    <property type="evidence" value="ECO:0007669"/>
    <property type="project" value="TreeGrafter"/>
</dbReference>
<dbReference type="InterPro" id="IPR000782">
    <property type="entry name" value="FAS1_domain"/>
</dbReference>
<dbReference type="Proteomes" id="UP001372834">
    <property type="component" value="Unassembled WGS sequence"/>
</dbReference>
<dbReference type="SMART" id="SM00554">
    <property type="entry name" value="FAS1"/>
    <property type="match status" value="3"/>
</dbReference>